<dbReference type="Proteomes" id="UP001174997">
    <property type="component" value="Unassembled WGS sequence"/>
</dbReference>
<proteinExistence type="predicted"/>
<dbReference type="InterPro" id="IPR000782">
    <property type="entry name" value="FAS1_domain"/>
</dbReference>
<keyword evidence="1 3" id="KW-0732">Signal</keyword>
<dbReference type="AlphaFoldDB" id="A0AA40DB14"/>
<sequence length="227" mass="24653">MRPALVSVVALSAATSCQLVVPLLHHRVEAAPPSQRTLNHNQKIMEPNNGPGPALPPDSGAPSRTNPPPHSGSGGVILSDVIGRDRSINLFAGFIRDIESTSIRLDDPSKNTTVLAPLNSAVEGLPRKPWEDPRDYGSLGPNAYEGGDGQERAQKNIQRFVEAHLIPVGIWSKGQKVKTLLGDRDVWWEEREDGTRVVQPGDIEVVEVSSTVANGEVWILKKVRNYA</sequence>
<gene>
    <name evidence="5" type="ORF">QBC41DRAFT_324069</name>
</gene>
<evidence type="ECO:0000256" key="2">
    <source>
        <dbReference type="SAM" id="MobiDB-lite"/>
    </source>
</evidence>
<organism evidence="5 6">
    <name type="scientific">Cercophora samala</name>
    <dbReference type="NCBI Taxonomy" id="330535"/>
    <lineage>
        <taxon>Eukaryota</taxon>
        <taxon>Fungi</taxon>
        <taxon>Dikarya</taxon>
        <taxon>Ascomycota</taxon>
        <taxon>Pezizomycotina</taxon>
        <taxon>Sordariomycetes</taxon>
        <taxon>Sordariomycetidae</taxon>
        <taxon>Sordariales</taxon>
        <taxon>Lasiosphaeriaceae</taxon>
        <taxon>Cercophora</taxon>
    </lineage>
</organism>
<accession>A0AA40DB14</accession>
<reference evidence="5" key="1">
    <citation type="submission" date="2023-06" db="EMBL/GenBank/DDBJ databases">
        <title>Genome-scale phylogeny and comparative genomics of the fungal order Sordariales.</title>
        <authorList>
            <consortium name="Lawrence Berkeley National Laboratory"/>
            <person name="Hensen N."/>
            <person name="Bonometti L."/>
            <person name="Westerberg I."/>
            <person name="Brannstrom I.O."/>
            <person name="Guillou S."/>
            <person name="Cros-Aarteil S."/>
            <person name="Calhoun S."/>
            <person name="Haridas S."/>
            <person name="Kuo A."/>
            <person name="Mondo S."/>
            <person name="Pangilinan J."/>
            <person name="Riley R."/>
            <person name="Labutti K."/>
            <person name="Andreopoulos B."/>
            <person name="Lipzen A."/>
            <person name="Chen C."/>
            <person name="Yanf M."/>
            <person name="Daum C."/>
            <person name="Ng V."/>
            <person name="Clum A."/>
            <person name="Steindorff A."/>
            <person name="Ohm R."/>
            <person name="Martin F."/>
            <person name="Silar P."/>
            <person name="Natvig D."/>
            <person name="Lalanne C."/>
            <person name="Gautier V."/>
            <person name="Ament-Velasquez S.L."/>
            <person name="Kruys A."/>
            <person name="Hutchinson M.I."/>
            <person name="Powell A.J."/>
            <person name="Barry K."/>
            <person name="Miller A.N."/>
            <person name="Grigoriev I.V."/>
            <person name="Debuchy R."/>
            <person name="Gladieux P."/>
            <person name="Thoren M.H."/>
            <person name="Johannesson H."/>
        </authorList>
    </citation>
    <scope>NUCLEOTIDE SEQUENCE</scope>
    <source>
        <strain evidence="5">CBS 307.81</strain>
    </source>
</reference>
<dbReference type="SUPFAM" id="SSF82153">
    <property type="entry name" value="FAS1 domain"/>
    <property type="match status" value="1"/>
</dbReference>
<feature type="region of interest" description="Disordered" evidence="2">
    <location>
        <begin position="33"/>
        <end position="78"/>
    </location>
</feature>
<feature type="domain" description="FAS1" evidence="4">
    <location>
        <begin position="75"/>
        <end position="224"/>
    </location>
</feature>
<dbReference type="PROSITE" id="PS51257">
    <property type="entry name" value="PROKAR_LIPOPROTEIN"/>
    <property type="match status" value="1"/>
</dbReference>
<dbReference type="InterPro" id="IPR040200">
    <property type="entry name" value="Mug57-like"/>
</dbReference>
<keyword evidence="6" id="KW-1185">Reference proteome</keyword>
<evidence type="ECO:0000256" key="3">
    <source>
        <dbReference type="SAM" id="SignalP"/>
    </source>
</evidence>
<dbReference type="EMBL" id="JAULSY010000073">
    <property type="protein sequence ID" value="KAK0667361.1"/>
    <property type="molecule type" value="Genomic_DNA"/>
</dbReference>
<dbReference type="PANTHER" id="PTHR28156">
    <property type="entry name" value="FAS1 DOMAIN-CONTAINING PROTEIN YDR262W"/>
    <property type="match status" value="1"/>
</dbReference>
<evidence type="ECO:0000313" key="6">
    <source>
        <dbReference type="Proteomes" id="UP001174997"/>
    </source>
</evidence>
<protein>
    <recommendedName>
        <fullName evidence="4">FAS1 domain-containing protein</fullName>
    </recommendedName>
</protein>
<comment type="caution">
    <text evidence="5">The sequence shown here is derived from an EMBL/GenBank/DDBJ whole genome shotgun (WGS) entry which is preliminary data.</text>
</comment>
<evidence type="ECO:0000313" key="5">
    <source>
        <dbReference type="EMBL" id="KAK0667361.1"/>
    </source>
</evidence>
<feature type="chain" id="PRO_5041275517" description="FAS1 domain-containing protein" evidence="3">
    <location>
        <begin position="31"/>
        <end position="227"/>
    </location>
</feature>
<evidence type="ECO:0000259" key="4">
    <source>
        <dbReference type="PROSITE" id="PS50213"/>
    </source>
</evidence>
<dbReference type="PROSITE" id="PS50213">
    <property type="entry name" value="FAS1"/>
    <property type="match status" value="1"/>
</dbReference>
<dbReference type="PANTHER" id="PTHR28156:SF1">
    <property type="entry name" value="FAS1 DOMAIN-CONTAINING PROTEIN YDR262W"/>
    <property type="match status" value="1"/>
</dbReference>
<dbReference type="InterPro" id="IPR036378">
    <property type="entry name" value="FAS1_dom_sf"/>
</dbReference>
<name>A0AA40DB14_9PEZI</name>
<feature type="signal peptide" evidence="3">
    <location>
        <begin position="1"/>
        <end position="30"/>
    </location>
</feature>
<evidence type="ECO:0000256" key="1">
    <source>
        <dbReference type="ARBA" id="ARBA00022729"/>
    </source>
</evidence>